<dbReference type="EMBL" id="VLJS01000069">
    <property type="protein sequence ID" value="TWH09341.1"/>
    <property type="molecule type" value="Genomic_DNA"/>
</dbReference>
<dbReference type="InterPro" id="IPR003593">
    <property type="entry name" value="AAA+_ATPase"/>
</dbReference>
<feature type="domain" description="ABC transporter" evidence="6">
    <location>
        <begin position="12"/>
        <end position="241"/>
    </location>
</feature>
<evidence type="ECO:0000313" key="7">
    <source>
        <dbReference type="EMBL" id="TWH09341.1"/>
    </source>
</evidence>
<sequence>MHAEAPEEGIAIRARGLSKCFGPLRAVDGVDLTVPRAHVYGFLGPNGSGKSTTIRMLCGLLTPSEGQIEVLGLRIPEEADALRLRIGYMTQRFSLFEDLSVRENLEFLAAVYGLPRQHSRQRVDELVERYRFGDRQKQLAGTLSGGQKQRLALAGAVIHDPELLFLDEPTSAVDPESRRDFWEALFALADAGTTLLVSTHYMDEAERCHRIAILDRGRLVADGSPGELAGQLSGRTVEVLAPQPRRAHEVLVGLPQVISVAQIGNSLRVLATADAGQAEDAVRDALRRAGVAGEVGASDPNLEDVFVAATRGRAGMEDAA</sequence>
<dbReference type="InterPro" id="IPR050763">
    <property type="entry name" value="ABC_transporter_ATP-binding"/>
</dbReference>
<evidence type="ECO:0000256" key="2">
    <source>
        <dbReference type="ARBA" id="ARBA00022448"/>
    </source>
</evidence>
<dbReference type="CDD" id="cd03230">
    <property type="entry name" value="ABC_DR_subfamily_A"/>
    <property type="match status" value="1"/>
</dbReference>
<comment type="caution">
    <text evidence="7">The sequence shown here is derived from an EMBL/GenBank/DDBJ whole genome shotgun (WGS) entry which is preliminary data.</text>
</comment>
<dbReference type="Proteomes" id="UP000321583">
    <property type="component" value="Unassembled WGS sequence"/>
</dbReference>
<evidence type="ECO:0000313" key="8">
    <source>
        <dbReference type="Proteomes" id="UP000321583"/>
    </source>
</evidence>
<dbReference type="SUPFAM" id="SSF52540">
    <property type="entry name" value="P-loop containing nucleoside triphosphate hydrolases"/>
    <property type="match status" value="1"/>
</dbReference>
<keyword evidence="4" id="KW-0547">Nucleotide-binding</keyword>
<evidence type="ECO:0000256" key="1">
    <source>
        <dbReference type="ARBA" id="ARBA00005417"/>
    </source>
</evidence>
<comment type="similarity">
    <text evidence="1">Belongs to the ABC transporter superfamily.</text>
</comment>
<dbReference type="GO" id="GO:0016887">
    <property type="term" value="F:ATP hydrolysis activity"/>
    <property type="evidence" value="ECO:0007669"/>
    <property type="project" value="InterPro"/>
</dbReference>
<evidence type="ECO:0000256" key="5">
    <source>
        <dbReference type="ARBA" id="ARBA00022840"/>
    </source>
</evidence>
<dbReference type="InterPro" id="IPR027417">
    <property type="entry name" value="P-loop_NTPase"/>
</dbReference>
<organism evidence="7 8">
    <name type="scientific">Pseudoxanthomonas taiwanensis J19</name>
    <dbReference type="NCBI Taxonomy" id="935569"/>
    <lineage>
        <taxon>Bacteria</taxon>
        <taxon>Pseudomonadati</taxon>
        <taxon>Pseudomonadota</taxon>
        <taxon>Gammaproteobacteria</taxon>
        <taxon>Lysobacterales</taxon>
        <taxon>Lysobacteraceae</taxon>
        <taxon>Pseudoxanthomonas</taxon>
    </lineage>
</organism>
<reference evidence="7 8" key="1">
    <citation type="submission" date="2019-07" db="EMBL/GenBank/DDBJ databases">
        <title>Genome sequencing of lignin-degrading bacterial isolates.</title>
        <authorList>
            <person name="Gladden J."/>
        </authorList>
    </citation>
    <scope>NUCLEOTIDE SEQUENCE [LARGE SCALE GENOMIC DNA]</scope>
    <source>
        <strain evidence="7 8">J19</strain>
    </source>
</reference>
<dbReference type="InterPro" id="IPR003439">
    <property type="entry name" value="ABC_transporter-like_ATP-bd"/>
</dbReference>
<dbReference type="PROSITE" id="PS00211">
    <property type="entry name" value="ABC_TRANSPORTER_1"/>
    <property type="match status" value="1"/>
</dbReference>
<dbReference type="PANTHER" id="PTHR42711:SF5">
    <property type="entry name" value="ABC TRANSPORTER ATP-BINDING PROTEIN NATA"/>
    <property type="match status" value="1"/>
</dbReference>
<protein>
    <submittedName>
        <fullName evidence="7">ABC-2 type transport system ATP-binding protein</fullName>
    </submittedName>
</protein>
<evidence type="ECO:0000259" key="6">
    <source>
        <dbReference type="PROSITE" id="PS50893"/>
    </source>
</evidence>
<dbReference type="InterPro" id="IPR017871">
    <property type="entry name" value="ABC_transporter-like_CS"/>
</dbReference>
<dbReference type="AlphaFoldDB" id="A0A562DIA8"/>
<dbReference type="Pfam" id="PF00005">
    <property type="entry name" value="ABC_tran"/>
    <property type="match status" value="1"/>
</dbReference>
<dbReference type="PROSITE" id="PS50893">
    <property type="entry name" value="ABC_TRANSPORTER_2"/>
    <property type="match status" value="1"/>
</dbReference>
<dbReference type="Gene3D" id="3.40.50.300">
    <property type="entry name" value="P-loop containing nucleotide triphosphate hydrolases"/>
    <property type="match status" value="1"/>
</dbReference>
<keyword evidence="3" id="KW-0536">Nodulation</keyword>
<keyword evidence="5 7" id="KW-0067">ATP-binding</keyword>
<gene>
    <name evidence="7" type="ORF">L613_000400000620</name>
</gene>
<keyword evidence="8" id="KW-1185">Reference proteome</keyword>
<accession>A0A562DIA8</accession>
<dbReference type="SMART" id="SM00382">
    <property type="entry name" value="AAA"/>
    <property type="match status" value="1"/>
</dbReference>
<evidence type="ECO:0000256" key="3">
    <source>
        <dbReference type="ARBA" id="ARBA00022458"/>
    </source>
</evidence>
<dbReference type="GO" id="GO:0005524">
    <property type="term" value="F:ATP binding"/>
    <property type="evidence" value="ECO:0007669"/>
    <property type="project" value="UniProtKB-KW"/>
</dbReference>
<evidence type="ECO:0000256" key="4">
    <source>
        <dbReference type="ARBA" id="ARBA00022741"/>
    </source>
</evidence>
<dbReference type="PANTHER" id="PTHR42711">
    <property type="entry name" value="ABC TRANSPORTER ATP-BINDING PROTEIN"/>
    <property type="match status" value="1"/>
</dbReference>
<keyword evidence="2" id="KW-0813">Transport</keyword>
<name>A0A562DIA8_9GAMM</name>
<proteinExistence type="inferred from homology"/>